<keyword evidence="4" id="KW-0297">G-protein coupled receptor</keyword>
<dbReference type="InterPro" id="IPR017452">
    <property type="entry name" value="GPCR_Rhodpsn_7TM"/>
</dbReference>
<keyword evidence="7" id="KW-0807">Transducer</keyword>
<dbReference type="CDD" id="cd00637">
    <property type="entry name" value="7tm_classA_rhodopsin-like"/>
    <property type="match status" value="1"/>
</dbReference>
<reference evidence="10 11" key="1">
    <citation type="journal article" date="2008" name="Nature">
        <title>The Trichoplax genome and the nature of placozoans.</title>
        <authorList>
            <person name="Srivastava M."/>
            <person name="Begovic E."/>
            <person name="Chapman J."/>
            <person name="Putnam N.H."/>
            <person name="Hellsten U."/>
            <person name="Kawashima T."/>
            <person name="Kuo A."/>
            <person name="Mitros T."/>
            <person name="Salamov A."/>
            <person name="Carpenter M.L."/>
            <person name="Signorovitch A.Y."/>
            <person name="Moreno M.A."/>
            <person name="Kamm K."/>
            <person name="Grimwood J."/>
            <person name="Schmutz J."/>
            <person name="Shapiro H."/>
            <person name="Grigoriev I.V."/>
            <person name="Buss L.W."/>
            <person name="Schierwater B."/>
            <person name="Dellaporta S.L."/>
            <person name="Rokhsar D.S."/>
        </authorList>
    </citation>
    <scope>NUCLEOTIDE SEQUENCE [LARGE SCALE GENOMIC DNA]</scope>
    <source>
        <strain evidence="10 11">Grell-BS-1999</strain>
    </source>
</reference>
<dbReference type="GO" id="GO:0032870">
    <property type="term" value="P:cellular response to hormone stimulus"/>
    <property type="evidence" value="ECO:0000318"/>
    <property type="project" value="GO_Central"/>
</dbReference>
<dbReference type="CTD" id="6756528"/>
<dbReference type="Proteomes" id="UP000009022">
    <property type="component" value="Unassembled WGS sequence"/>
</dbReference>
<dbReference type="GO" id="GO:0005886">
    <property type="term" value="C:plasma membrane"/>
    <property type="evidence" value="ECO:0000318"/>
    <property type="project" value="GO_Central"/>
</dbReference>
<keyword evidence="11" id="KW-1185">Reference proteome</keyword>
<organism evidence="10 11">
    <name type="scientific">Trichoplax adhaerens</name>
    <name type="common">Trichoplax reptans</name>
    <dbReference type="NCBI Taxonomy" id="10228"/>
    <lineage>
        <taxon>Eukaryota</taxon>
        <taxon>Metazoa</taxon>
        <taxon>Placozoa</taxon>
        <taxon>Uniplacotomia</taxon>
        <taxon>Trichoplacea</taxon>
        <taxon>Trichoplacidae</taxon>
        <taxon>Trichoplax</taxon>
    </lineage>
</organism>
<dbReference type="PhylomeDB" id="B3S4W3"/>
<dbReference type="InParanoid" id="B3S4W3"/>
<evidence type="ECO:0000256" key="6">
    <source>
        <dbReference type="ARBA" id="ARBA00023170"/>
    </source>
</evidence>
<feature type="transmembrane region" description="Helical" evidence="8">
    <location>
        <begin position="162"/>
        <end position="184"/>
    </location>
</feature>
<evidence type="ECO:0000259" key="9">
    <source>
        <dbReference type="PROSITE" id="PS50262"/>
    </source>
</evidence>
<dbReference type="RefSeq" id="XP_002115315.1">
    <property type="nucleotide sequence ID" value="XM_002115279.1"/>
</dbReference>
<keyword evidence="3 8" id="KW-1133">Transmembrane helix</keyword>
<name>B3S4W3_TRIAD</name>
<dbReference type="PANTHER" id="PTHR24235">
    <property type="entry name" value="NEUROPEPTIDE Y RECEPTOR"/>
    <property type="match status" value="1"/>
</dbReference>
<dbReference type="Pfam" id="PF00001">
    <property type="entry name" value="7tm_1"/>
    <property type="match status" value="1"/>
</dbReference>
<feature type="transmembrane region" description="Helical" evidence="8">
    <location>
        <begin position="27"/>
        <end position="49"/>
    </location>
</feature>
<dbReference type="EMBL" id="DS985250">
    <property type="protein sequence ID" value="EDV22160.1"/>
    <property type="molecule type" value="Genomic_DNA"/>
</dbReference>
<evidence type="ECO:0000256" key="2">
    <source>
        <dbReference type="ARBA" id="ARBA00022692"/>
    </source>
</evidence>
<evidence type="ECO:0000256" key="7">
    <source>
        <dbReference type="ARBA" id="ARBA00023224"/>
    </source>
</evidence>
<dbReference type="eggNOG" id="KOG4219">
    <property type="taxonomic scope" value="Eukaryota"/>
</dbReference>
<dbReference type="PROSITE" id="PS50262">
    <property type="entry name" value="G_PROTEIN_RECEP_F1_2"/>
    <property type="match status" value="1"/>
</dbReference>
<feature type="transmembrane region" description="Helical" evidence="8">
    <location>
        <begin position="256"/>
        <end position="279"/>
    </location>
</feature>
<feature type="domain" description="G-protein coupled receptors family 1 profile" evidence="9">
    <location>
        <begin position="7"/>
        <end position="276"/>
    </location>
</feature>
<dbReference type="HOGENOM" id="CLU_009579_3_3_1"/>
<dbReference type="GO" id="GO:0004930">
    <property type="term" value="F:G protein-coupled receptor activity"/>
    <property type="evidence" value="ECO:0000318"/>
    <property type="project" value="GO_Central"/>
</dbReference>
<feature type="transmembrane region" description="Helical" evidence="8">
    <location>
        <begin position="219"/>
        <end position="244"/>
    </location>
</feature>
<evidence type="ECO:0000256" key="5">
    <source>
        <dbReference type="ARBA" id="ARBA00023136"/>
    </source>
</evidence>
<dbReference type="AlphaFoldDB" id="B3S4W3"/>
<keyword evidence="2 8" id="KW-0812">Transmembrane</keyword>
<dbReference type="STRING" id="10228.B3S4W3"/>
<feature type="transmembrane region" description="Helical" evidence="8">
    <location>
        <begin position="69"/>
        <end position="88"/>
    </location>
</feature>
<dbReference type="SUPFAM" id="SSF81321">
    <property type="entry name" value="Family A G protein-coupled receptor-like"/>
    <property type="match status" value="1"/>
</dbReference>
<evidence type="ECO:0000256" key="8">
    <source>
        <dbReference type="SAM" id="Phobius"/>
    </source>
</evidence>
<evidence type="ECO:0000256" key="1">
    <source>
        <dbReference type="ARBA" id="ARBA00004141"/>
    </source>
</evidence>
<feature type="transmembrane region" description="Helical" evidence="8">
    <location>
        <begin position="109"/>
        <end position="127"/>
    </location>
</feature>
<dbReference type="InterPro" id="IPR000276">
    <property type="entry name" value="GPCR_Rhodpsn"/>
</dbReference>
<accession>B3S4W3</accession>
<keyword evidence="5 8" id="KW-0472">Membrane</keyword>
<dbReference type="GeneID" id="6756528"/>
<proteinExistence type="predicted"/>
<protein>
    <recommendedName>
        <fullName evidence="9">G-protein coupled receptors family 1 profile domain-containing protein</fullName>
    </recommendedName>
</protein>
<dbReference type="GO" id="GO:0007186">
    <property type="term" value="P:G protein-coupled receptor signaling pathway"/>
    <property type="evidence" value="ECO:0000318"/>
    <property type="project" value="GO_Central"/>
</dbReference>
<keyword evidence="6" id="KW-0675">Receptor</keyword>
<sequence>MVVSIPGNSLILWITSHHRHLQASTNLLVCNLALASILVGILRLPFIIFELLNSDISYPFTQSMCQFQALISTASIMCISITLTTICIDRYIVIVHPLKFGWKLSKKKTYIAIAMSWIISLIFFAPYTSFNILYQPNITIYCLPFWPETPYDINFTRILSNVSLWACFIIFAFLIPSAVMTVLYSITARFLWSRTGPGDKITTVRVSETRRRLQQKRRVVGILIACCVIFIGVNLPYYFLFMLLDLGQIVIPNVGFVVNLLILINLSCIVYNPVIYGFFNPSIR</sequence>
<dbReference type="PANTHER" id="PTHR24235:SF29">
    <property type="entry name" value="GH23382P"/>
    <property type="match status" value="1"/>
</dbReference>
<dbReference type="OrthoDB" id="8881832at2759"/>
<gene>
    <name evidence="10" type="ORF">TRIADDRAFT_36385</name>
</gene>
<evidence type="ECO:0000256" key="4">
    <source>
        <dbReference type="ARBA" id="ARBA00023040"/>
    </source>
</evidence>
<evidence type="ECO:0000313" key="10">
    <source>
        <dbReference type="EMBL" id="EDV22160.1"/>
    </source>
</evidence>
<dbReference type="PRINTS" id="PR00237">
    <property type="entry name" value="GPCRRHODOPSN"/>
</dbReference>
<feature type="non-terminal residue" evidence="10">
    <location>
        <position position="284"/>
    </location>
</feature>
<dbReference type="KEGG" id="tad:TRIADDRAFT_36385"/>
<comment type="subcellular location">
    <subcellularLocation>
        <location evidence="1">Membrane</location>
        <topology evidence="1">Multi-pass membrane protein</topology>
    </subcellularLocation>
</comment>
<dbReference type="Gene3D" id="1.20.1070.10">
    <property type="entry name" value="Rhodopsin 7-helix transmembrane proteins"/>
    <property type="match status" value="1"/>
</dbReference>
<evidence type="ECO:0000256" key="3">
    <source>
        <dbReference type="ARBA" id="ARBA00022989"/>
    </source>
</evidence>
<evidence type="ECO:0000313" key="11">
    <source>
        <dbReference type="Proteomes" id="UP000009022"/>
    </source>
</evidence>